<dbReference type="Proteomes" id="UP000236291">
    <property type="component" value="Unassembled WGS sequence"/>
</dbReference>
<reference evidence="1 2" key="1">
    <citation type="journal article" date="2014" name="Am. J. Bot.">
        <title>Genome assembly and annotation for red clover (Trifolium pratense; Fabaceae).</title>
        <authorList>
            <person name="Istvanek J."/>
            <person name="Jaros M."/>
            <person name="Krenek A."/>
            <person name="Repkova J."/>
        </authorList>
    </citation>
    <scope>NUCLEOTIDE SEQUENCE [LARGE SCALE GENOMIC DNA]</scope>
    <source>
        <strain evidence="2">cv. Tatra</strain>
        <tissue evidence="1">Young leaves</tissue>
    </source>
</reference>
<evidence type="ECO:0000313" key="2">
    <source>
        <dbReference type="Proteomes" id="UP000236291"/>
    </source>
</evidence>
<dbReference type="AlphaFoldDB" id="A0A2K3LNV8"/>
<accession>A0A2K3LNV8</accession>
<comment type="caution">
    <text evidence="1">The sequence shown here is derived from an EMBL/GenBank/DDBJ whole genome shotgun (WGS) entry which is preliminary data.</text>
</comment>
<protein>
    <submittedName>
        <fullName evidence="1">Uncharacterized protein</fullName>
    </submittedName>
</protein>
<sequence length="95" mass="10458">MNRFISDYFANDASLASMQAFIDNSVRVEKRSWYGTLGWCVVLGGGRFRGSEIGDYGVSCGSNKAILRGSVISYNGSEKGAKKQEQKGAKEQEHR</sequence>
<name>A0A2K3LNV8_TRIPR</name>
<organism evidence="1 2">
    <name type="scientific">Trifolium pratense</name>
    <name type="common">Red clover</name>
    <dbReference type="NCBI Taxonomy" id="57577"/>
    <lineage>
        <taxon>Eukaryota</taxon>
        <taxon>Viridiplantae</taxon>
        <taxon>Streptophyta</taxon>
        <taxon>Embryophyta</taxon>
        <taxon>Tracheophyta</taxon>
        <taxon>Spermatophyta</taxon>
        <taxon>Magnoliopsida</taxon>
        <taxon>eudicotyledons</taxon>
        <taxon>Gunneridae</taxon>
        <taxon>Pentapetalae</taxon>
        <taxon>rosids</taxon>
        <taxon>fabids</taxon>
        <taxon>Fabales</taxon>
        <taxon>Fabaceae</taxon>
        <taxon>Papilionoideae</taxon>
        <taxon>50 kb inversion clade</taxon>
        <taxon>NPAAA clade</taxon>
        <taxon>Hologalegina</taxon>
        <taxon>IRL clade</taxon>
        <taxon>Trifolieae</taxon>
        <taxon>Trifolium</taxon>
    </lineage>
</organism>
<dbReference type="EMBL" id="ASHM01037519">
    <property type="protein sequence ID" value="PNX80226.1"/>
    <property type="molecule type" value="Genomic_DNA"/>
</dbReference>
<reference evidence="1 2" key="2">
    <citation type="journal article" date="2017" name="Front. Plant Sci.">
        <title>Gene Classification and Mining of Molecular Markers Useful in Red Clover (Trifolium pratense) Breeding.</title>
        <authorList>
            <person name="Istvanek J."/>
            <person name="Dluhosova J."/>
            <person name="Dluhos P."/>
            <person name="Patkova L."/>
            <person name="Nedelnik J."/>
            <person name="Repkova J."/>
        </authorList>
    </citation>
    <scope>NUCLEOTIDE SEQUENCE [LARGE SCALE GENOMIC DNA]</scope>
    <source>
        <strain evidence="2">cv. Tatra</strain>
        <tissue evidence="1">Young leaves</tissue>
    </source>
</reference>
<proteinExistence type="predicted"/>
<evidence type="ECO:0000313" key="1">
    <source>
        <dbReference type="EMBL" id="PNX80226.1"/>
    </source>
</evidence>
<gene>
    <name evidence="1" type="ORF">L195_g036223</name>
</gene>